<feature type="compositionally biased region" description="Basic and acidic residues" evidence="4">
    <location>
        <begin position="484"/>
        <end position="500"/>
    </location>
</feature>
<feature type="compositionally biased region" description="Polar residues" evidence="4">
    <location>
        <begin position="333"/>
        <end position="345"/>
    </location>
</feature>
<evidence type="ECO:0000256" key="3">
    <source>
        <dbReference type="PROSITE-ProRule" id="PRU00023"/>
    </source>
</evidence>
<proteinExistence type="predicted"/>
<dbReference type="InterPro" id="IPR000863">
    <property type="entry name" value="Sulfotransferase_dom"/>
</dbReference>
<keyword evidence="8" id="KW-1185">Reference proteome</keyword>
<dbReference type="PANTHER" id="PTHR24134:SF9">
    <property type="entry name" value="ANKYRIN REPEAT AND SOCS BOX PROTEIN 8"/>
    <property type="match status" value="1"/>
</dbReference>
<feature type="region of interest" description="Disordered" evidence="4">
    <location>
        <begin position="484"/>
        <end position="509"/>
    </location>
</feature>
<dbReference type="Gene3D" id="3.40.50.300">
    <property type="entry name" value="P-loop containing nucleotide triphosphate hydrolases"/>
    <property type="match status" value="1"/>
</dbReference>
<dbReference type="PROSITE" id="PS50088">
    <property type="entry name" value="ANK_REPEAT"/>
    <property type="match status" value="6"/>
</dbReference>
<dbReference type="Proteomes" id="UP000596742">
    <property type="component" value="Unassembled WGS sequence"/>
</dbReference>
<dbReference type="Gene3D" id="3.30.460.90">
    <property type="match status" value="1"/>
</dbReference>
<dbReference type="Gene3D" id="1.25.40.20">
    <property type="entry name" value="Ankyrin repeat-containing domain"/>
    <property type="match status" value="3"/>
</dbReference>
<dbReference type="InterPro" id="IPR027417">
    <property type="entry name" value="P-loop_NTPase"/>
</dbReference>
<dbReference type="EMBL" id="UYJE01006908">
    <property type="protein sequence ID" value="VDI50064.1"/>
    <property type="molecule type" value="Genomic_DNA"/>
</dbReference>
<evidence type="ECO:0000256" key="4">
    <source>
        <dbReference type="SAM" id="MobiDB-lite"/>
    </source>
</evidence>
<feature type="domain" description="Mab-21-like nucleotidyltransferase" evidence="6">
    <location>
        <begin position="1089"/>
        <end position="1287"/>
    </location>
</feature>
<dbReference type="PROSITE" id="PS50297">
    <property type="entry name" value="ANK_REP_REGION"/>
    <property type="match status" value="5"/>
</dbReference>
<dbReference type="InterPro" id="IPR002110">
    <property type="entry name" value="Ankyrin_rpt"/>
</dbReference>
<organism evidence="7 8">
    <name type="scientific">Mytilus galloprovincialis</name>
    <name type="common">Mediterranean mussel</name>
    <dbReference type="NCBI Taxonomy" id="29158"/>
    <lineage>
        <taxon>Eukaryota</taxon>
        <taxon>Metazoa</taxon>
        <taxon>Spiralia</taxon>
        <taxon>Lophotrochozoa</taxon>
        <taxon>Mollusca</taxon>
        <taxon>Bivalvia</taxon>
        <taxon>Autobranchia</taxon>
        <taxon>Pteriomorphia</taxon>
        <taxon>Mytilida</taxon>
        <taxon>Mytiloidea</taxon>
        <taxon>Mytilidae</taxon>
        <taxon>Mytilinae</taxon>
        <taxon>Mytilus</taxon>
    </lineage>
</organism>
<feature type="repeat" description="ANK" evidence="3">
    <location>
        <begin position="931"/>
        <end position="963"/>
    </location>
</feature>
<keyword evidence="1" id="KW-0677">Repeat</keyword>
<feature type="repeat" description="ANK" evidence="3">
    <location>
        <begin position="721"/>
        <end position="753"/>
    </location>
</feature>
<dbReference type="InterPro" id="IPR046903">
    <property type="entry name" value="Mab-21-like_nuc_Trfase"/>
</dbReference>
<dbReference type="Pfam" id="PF12796">
    <property type="entry name" value="Ank_2"/>
    <property type="match status" value="3"/>
</dbReference>
<feature type="region of interest" description="Disordered" evidence="4">
    <location>
        <begin position="329"/>
        <end position="349"/>
    </location>
</feature>
<feature type="repeat" description="ANK" evidence="3">
    <location>
        <begin position="832"/>
        <end position="864"/>
    </location>
</feature>
<reference evidence="7" key="1">
    <citation type="submission" date="2018-11" db="EMBL/GenBank/DDBJ databases">
        <authorList>
            <person name="Alioto T."/>
            <person name="Alioto T."/>
        </authorList>
    </citation>
    <scope>NUCLEOTIDE SEQUENCE</scope>
</reference>
<evidence type="ECO:0000256" key="1">
    <source>
        <dbReference type="ARBA" id="ARBA00022737"/>
    </source>
</evidence>
<comment type="caution">
    <text evidence="7">The sequence shown here is derived from an EMBL/GenBank/DDBJ whole genome shotgun (WGS) entry which is preliminary data.</text>
</comment>
<name>A0A8B6FJ85_MYTGA</name>
<evidence type="ECO:0000256" key="2">
    <source>
        <dbReference type="ARBA" id="ARBA00023043"/>
    </source>
</evidence>
<feature type="repeat" description="ANK" evidence="3">
    <location>
        <begin position="865"/>
        <end position="897"/>
    </location>
</feature>
<protein>
    <submittedName>
        <fullName evidence="7">Uncharacterized protein</fullName>
    </submittedName>
</protein>
<dbReference type="GO" id="GO:0008146">
    <property type="term" value="F:sulfotransferase activity"/>
    <property type="evidence" value="ECO:0007669"/>
    <property type="project" value="InterPro"/>
</dbReference>
<dbReference type="SUPFAM" id="SSF48403">
    <property type="entry name" value="Ankyrin repeat"/>
    <property type="match status" value="2"/>
</dbReference>
<sequence length="1375" mass="156473">MSSDRTGELFPVRRYQYKNGDLEIDNPCVDKIALHPFMTFWGDNSKIAERLQAIQNMALKEDDILIAAYPKCVSSSESSRILNTHFPYRFLPRKLIENGGKIIHVTRNPKDMYVSLYHHAINSGLFGPKCENLTWNQYFSDYVFGEVQFYGTWFAYEREMSRAKKDNNNILTVHFEKLKSDPATEIHRIADFLNIHVTDNLVKDIVNKCDFKNLKKADKDVKTMGHEMKVLLESTTKENPSVKLPEIYRKGSVADWKNHFTVAQNEKFDALIETEMKDIDLDVFYEILKLRNICQNIIFCRKFSINKTSMSNKYPTQSFSCIILDERKKSSPRTENMSSEPSEPQSKPRETFMMKISDLEIFLKFHADTHNTVLNFQNITPENFDLKKQAQCEQIFSNKFRNALQKVAEESKMKDELHSFVTKIRKKIRTRDMHTVSTKKWRPWLRIQEDEATAEKKIKDDNACTDDTSVLLLYSRTSTSDINDKSRLEEMNRSKEKIPRSSDTASGLSDDSRVWLTVPLNAVRQNRLDVLDLCINTGIDIGIFRDIRGLSLLHEALLGATDNEMIEKLLTHINKSSLSDSNFPPMKVLLSNEKLSCKQKIELMRKLISYGVPLLYDNSTEGSAVQNVISAMSSVRDESMIEDWKLLLDEILSLGVSINSTDWFKHTALLVAINSIPPHGFEDMHDEENSVQNLKVIRKHKMKIVEYLLENGANPDITDASGRTCLHNAALSQNVDVVDLIIKHGACVNSLNHLGMTPIYCMCTQGDWTEEEDDVNDILFPILRLLIKSGCNVNTQGKDLSSVLHFSAAKLNYVICNFLLESGADVAVCDHLRRTPLHLSVRNNDTSVIDLLLQYSANLNARDIHNDSPLHHACLFENTLAVQVLLDKGADVSIVGDLGIQPIHIAAENGNFSMIKLFIESNADFNVKDNVGATPLHYAAADGNPDSIPCLLDNGADKMIADNMGRKPLDLAKKMGQFKASSLLAENESDVKFGSFPEGLFPNRPLVKMSDVDEYFNNLVSKLQAMRNSERDIGETILNTPGLGKVDFAKGENADIFKLIQQFIDKVLVRVDELDPLFKGCLLNAGSTLEGVKIGYPDEFDFLVHLEHFSSIVERIETSDVPGFSKIFVKSPLPKEYDTFCECSSNYLNAGCILRRFNQLLRMAKYDVLQEHVEHIYTGYMILRDSETVMSTLPIPLGNLVALSVTWRGREFKFLDISIDVNPVVFTTNWPRDVVNGCPLMQNLTDKGMYLIPKMCEAVSSWPGELSSESTDLWRFSFAHIESEIIQSLPPEEVELLYKENKKLSKKDLKTMPRKVYDKMLTAIETEYLSTLFVPKQNIYHSAKHYENEDGAVELRHKFCENIVKLLDNLDFKAY</sequence>
<evidence type="ECO:0000259" key="6">
    <source>
        <dbReference type="Pfam" id="PF03281"/>
    </source>
</evidence>
<feature type="domain" description="Sulfotransferase" evidence="5">
    <location>
        <begin position="65"/>
        <end position="279"/>
    </location>
</feature>
<evidence type="ECO:0000313" key="7">
    <source>
        <dbReference type="EMBL" id="VDI50064.1"/>
    </source>
</evidence>
<feature type="repeat" description="ANK" evidence="3">
    <location>
        <begin position="799"/>
        <end position="831"/>
    </location>
</feature>
<accession>A0A8B6FJ85</accession>
<dbReference type="OrthoDB" id="6099490at2759"/>
<evidence type="ECO:0000313" key="8">
    <source>
        <dbReference type="Proteomes" id="UP000596742"/>
    </source>
</evidence>
<dbReference type="SUPFAM" id="SSF52540">
    <property type="entry name" value="P-loop containing nucleoside triphosphate hydrolases"/>
    <property type="match status" value="1"/>
</dbReference>
<dbReference type="SMART" id="SM00248">
    <property type="entry name" value="ANK"/>
    <property type="match status" value="9"/>
</dbReference>
<dbReference type="InterPro" id="IPR036770">
    <property type="entry name" value="Ankyrin_rpt-contain_sf"/>
</dbReference>
<dbReference type="Pfam" id="PF03281">
    <property type="entry name" value="Mab-21"/>
    <property type="match status" value="1"/>
</dbReference>
<evidence type="ECO:0000259" key="5">
    <source>
        <dbReference type="Pfam" id="PF00685"/>
    </source>
</evidence>
<keyword evidence="2 3" id="KW-0040">ANK repeat</keyword>
<dbReference type="PANTHER" id="PTHR24134">
    <property type="entry name" value="ANKYRIN REPEAT-CONTAINING PROTEIN DDB_G0279043"/>
    <property type="match status" value="1"/>
</dbReference>
<gene>
    <name evidence="7" type="ORF">MGAL_10B015626</name>
</gene>
<feature type="repeat" description="ANK" evidence="3">
    <location>
        <begin position="898"/>
        <end position="930"/>
    </location>
</feature>
<dbReference type="Pfam" id="PF00685">
    <property type="entry name" value="Sulfotransfer_1"/>
    <property type="match status" value="1"/>
</dbReference>